<dbReference type="InterPro" id="IPR045227">
    <property type="entry name" value="WDR18/Ipi3/RID3"/>
</dbReference>
<accession>A0AAV6N3G4</accession>
<evidence type="ECO:0000256" key="3">
    <source>
        <dbReference type="PROSITE-ProRule" id="PRU00221"/>
    </source>
</evidence>
<evidence type="ECO:0000313" key="5">
    <source>
        <dbReference type="Proteomes" id="UP000685013"/>
    </source>
</evidence>
<dbReference type="GO" id="GO:0006261">
    <property type="term" value="P:DNA-templated DNA replication"/>
    <property type="evidence" value="ECO:0007669"/>
    <property type="project" value="TreeGrafter"/>
</dbReference>
<feature type="repeat" description="WD" evidence="3">
    <location>
        <begin position="78"/>
        <end position="121"/>
    </location>
</feature>
<comment type="caution">
    <text evidence="4">The sequence shown here is derived from an EMBL/GenBank/DDBJ whole genome shotgun (WGS) entry which is preliminary data.</text>
</comment>
<dbReference type="EMBL" id="JAGKQH010000009">
    <property type="protein sequence ID" value="KAG6591385.1"/>
    <property type="molecule type" value="Genomic_DNA"/>
</dbReference>
<dbReference type="PROSITE" id="PS50082">
    <property type="entry name" value="WD_REPEATS_2"/>
    <property type="match status" value="1"/>
</dbReference>
<protein>
    <submittedName>
        <fullName evidence="4">Protein ROOT INITIATION DEFECTIVE 3</fullName>
    </submittedName>
</protein>
<reference evidence="4 5" key="1">
    <citation type="journal article" date="2021" name="Hortic Res">
        <title>The domestication of Cucurbita argyrosperma as revealed by the genome of its wild relative.</title>
        <authorList>
            <person name="Barrera-Redondo J."/>
            <person name="Sanchez-de la Vega G."/>
            <person name="Aguirre-Liguori J.A."/>
            <person name="Castellanos-Morales G."/>
            <person name="Gutierrez-Guerrero Y.T."/>
            <person name="Aguirre-Dugua X."/>
            <person name="Aguirre-Planter E."/>
            <person name="Tenaillon M.I."/>
            <person name="Lira-Saade R."/>
            <person name="Eguiarte L.E."/>
        </authorList>
    </citation>
    <scope>NUCLEOTIDE SEQUENCE [LARGE SCALE GENOMIC DNA]</scope>
    <source>
        <strain evidence="4">JBR-2021</strain>
    </source>
</reference>
<keyword evidence="1 3" id="KW-0853">WD repeat</keyword>
<name>A0AAV6N3G4_9ROSI</name>
<dbReference type="PANTHER" id="PTHR18763">
    <property type="entry name" value="WD-REPEAT PROTEIN 18"/>
    <property type="match status" value="1"/>
</dbReference>
<keyword evidence="2" id="KW-0677">Repeat</keyword>
<proteinExistence type="predicted"/>
<dbReference type="Proteomes" id="UP000685013">
    <property type="component" value="Chromosome 9"/>
</dbReference>
<dbReference type="InterPro" id="IPR001680">
    <property type="entry name" value="WD40_rpt"/>
</dbReference>
<feature type="non-terminal residue" evidence="4">
    <location>
        <position position="1"/>
    </location>
</feature>
<evidence type="ECO:0000256" key="2">
    <source>
        <dbReference type="ARBA" id="ARBA00022737"/>
    </source>
</evidence>
<organism evidence="4 5">
    <name type="scientific">Cucurbita argyrosperma subsp. sororia</name>
    <dbReference type="NCBI Taxonomy" id="37648"/>
    <lineage>
        <taxon>Eukaryota</taxon>
        <taxon>Viridiplantae</taxon>
        <taxon>Streptophyta</taxon>
        <taxon>Embryophyta</taxon>
        <taxon>Tracheophyta</taxon>
        <taxon>Spermatophyta</taxon>
        <taxon>Magnoliopsida</taxon>
        <taxon>eudicotyledons</taxon>
        <taxon>Gunneridae</taxon>
        <taxon>Pentapetalae</taxon>
        <taxon>rosids</taxon>
        <taxon>fabids</taxon>
        <taxon>Cucurbitales</taxon>
        <taxon>Cucurbitaceae</taxon>
        <taxon>Cucurbiteae</taxon>
        <taxon>Cucurbita</taxon>
    </lineage>
</organism>
<evidence type="ECO:0000313" key="4">
    <source>
        <dbReference type="EMBL" id="KAG6591385.1"/>
    </source>
</evidence>
<gene>
    <name evidence="4" type="primary">RID3</name>
    <name evidence="4" type="ORF">SDJN03_13731</name>
</gene>
<dbReference type="GO" id="GO:0005656">
    <property type="term" value="C:nuclear pre-replicative complex"/>
    <property type="evidence" value="ECO:0007669"/>
    <property type="project" value="TreeGrafter"/>
</dbReference>
<evidence type="ECO:0000256" key="1">
    <source>
        <dbReference type="ARBA" id="ARBA00022574"/>
    </source>
</evidence>
<dbReference type="PANTHER" id="PTHR18763:SF0">
    <property type="entry name" value="WD REPEAT-CONTAINING PROTEIN 18"/>
    <property type="match status" value="1"/>
</dbReference>
<sequence>MVLLVASSSIDLGIGCWDLHTGAEQLRYKSCASPAHGLVCVGERFLACSLLRDPASTAGSVLYWSQCKGRETFYEHNFTGHNLPVTNIVVDYGGSNAIIISSSVDRTCKVWILSNGKLLRNIIFPSIIDAIALDPGERVFYGGVEMRSSTLLHLMLNAHPAVPTDFIFSAHCLIKEIE</sequence>
<dbReference type="AlphaFoldDB" id="A0AAV6N3G4"/>
<dbReference type="GO" id="GO:0006364">
    <property type="term" value="P:rRNA processing"/>
    <property type="evidence" value="ECO:0007669"/>
    <property type="project" value="TreeGrafter"/>
</dbReference>
<dbReference type="GO" id="GO:0120330">
    <property type="term" value="C:rixosome complex"/>
    <property type="evidence" value="ECO:0007669"/>
    <property type="project" value="TreeGrafter"/>
</dbReference>
<keyword evidence="5" id="KW-1185">Reference proteome</keyword>